<protein>
    <submittedName>
        <fullName evidence="7">Acyl--CoA ligase family protein</fullName>
    </submittedName>
</protein>
<dbReference type="CDD" id="cd12118">
    <property type="entry name" value="ttLC_FACS_AEE21_like"/>
    <property type="match status" value="1"/>
</dbReference>
<keyword evidence="4" id="KW-0443">Lipid metabolism</keyword>
<name>A0ABP8WCU3_9PSEU</name>
<dbReference type="Pfam" id="PF13193">
    <property type="entry name" value="AMP-binding_C"/>
    <property type="match status" value="1"/>
</dbReference>
<evidence type="ECO:0000313" key="8">
    <source>
        <dbReference type="Proteomes" id="UP001500325"/>
    </source>
</evidence>
<dbReference type="SUPFAM" id="SSF56801">
    <property type="entry name" value="Acetyl-CoA synthetase-like"/>
    <property type="match status" value="1"/>
</dbReference>
<keyword evidence="8" id="KW-1185">Reference proteome</keyword>
<comment type="caution">
    <text evidence="7">The sequence shown here is derived from an EMBL/GenBank/DDBJ whole genome shotgun (WGS) entry which is preliminary data.</text>
</comment>
<dbReference type="EMBL" id="BAABIC010000006">
    <property type="protein sequence ID" value="GAA4686932.1"/>
    <property type="molecule type" value="Genomic_DNA"/>
</dbReference>
<organism evidence="7 8">
    <name type="scientific">Pseudonocardia yuanmonensis</name>
    <dbReference type="NCBI Taxonomy" id="1095914"/>
    <lineage>
        <taxon>Bacteria</taxon>
        <taxon>Bacillati</taxon>
        <taxon>Actinomycetota</taxon>
        <taxon>Actinomycetes</taxon>
        <taxon>Pseudonocardiales</taxon>
        <taxon>Pseudonocardiaceae</taxon>
        <taxon>Pseudonocardia</taxon>
    </lineage>
</organism>
<proteinExistence type="inferred from homology"/>
<dbReference type="PANTHER" id="PTHR43859:SF4">
    <property type="entry name" value="BUTANOATE--COA LIGASE AAE1-RELATED"/>
    <property type="match status" value="1"/>
</dbReference>
<feature type="domain" description="AMP-binding enzyme C-terminal" evidence="6">
    <location>
        <begin position="445"/>
        <end position="519"/>
    </location>
</feature>
<sequence>MRLTVVSNAADTAAPDPALLDALSFEPLTPTAYLDRAAAAHGDRIGVVDGDRRWTYAELHERCTRLAGGLAPLTDGRPVAVLAPNTHVLLEANFGVPWAGVPLVAVNTRLSAGEVAYILQHSKSAVLIHDPSFETLVDDVFAQLDDPPRRIRAGQEYEDLLAGAEPLHRTPADERSLLSINYTSGTTGRPKGVMYHHRGAYLQAVSMVGHTGLSPSAVHLWTLPMFHCNGWCFPWAVTAAAATHVCLPKVDPAEVWRLIREEGVTHLNGAPTVLSMIAYAKDAAPLPEGHTVRIATGGAPPSPAILRRMGELGFEVTHLYGLTETYGPAMLCDWRPEWNSLDAEAQARLKARQGVGNMISCAVRVIGENGADVPADGTTTGQIALRGNNLMLGYLDDPEATAAAAPDGWFRTGDIGVVHPDGYVELRDRSKDVIISGGENIASVEVEQAIMDHPAVLEVAVIAVPDERWGEVPAAYVTLQEGASATEEEIVEHVRGRLARFKAPKSVIFGELPKTSTGKIQKFVLREKAWAGVERRIQ</sequence>
<accession>A0ABP8WCU3</accession>
<evidence type="ECO:0000259" key="5">
    <source>
        <dbReference type="Pfam" id="PF00501"/>
    </source>
</evidence>
<evidence type="ECO:0000256" key="2">
    <source>
        <dbReference type="ARBA" id="ARBA00022598"/>
    </source>
</evidence>
<dbReference type="PANTHER" id="PTHR43859">
    <property type="entry name" value="ACYL-ACTIVATING ENZYME"/>
    <property type="match status" value="1"/>
</dbReference>
<dbReference type="PROSITE" id="PS00455">
    <property type="entry name" value="AMP_BINDING"/>
    <property type="match status" value="1"/>
</dbReference>
<dbReference type="InterPro" id="IPR045851">
    <property type="entry name" value="AMP-bd_C_sf"/>
</dbReference>
<dbReference type="Pfam" id="PF00501">
    <property type="entry name" value="AMP-binding"/>
    <property type="match status" value="1"/>
</dbReference>
<dbReference type="Proteomes" id="UP001500325">
    <property type="component" value="Unassembled WGS sequence"/>
</dbReference>
<dbReference type="InterPro" id="IPR042099">
    <property type="entry name" value="ANL_N_sf"/>
</dbReference>
<dbReference type="InterPro" id="IPR025110">
    <property type="entry name" value="AMP-bd_C"/>
</dbReference>
<dbReference type="InterPro" id="IPR020845">
    <property type="entry name" value="AMP-binding_CS"/>
</dbReference>
<dbReference type="GO" id="GO:0016874">
    <property type="term" value="F:ligase activity"/>
    <property type="evidence" value="ECO:0007669"/>
    <property type="project" value="UniProtKB-KW"/>
</dbReference>
<gene>
    <name evidence="7" type="ORF">GCM10023215_23140</name>
</gene>
<dbReference type="Gene3D" id="3.30.300.30">
    <property type="match status" value="1"/>
</dbReference>
<evidence type="ECO:0000256" key="4">
    <source>
        <dbReference type="ARBA" id="ARBA00023098"/>
    </source>
</evidence>
<dbReference type="Gene3D" id="3.40.50.12780">
    <property type="entry name" value="N-terminal domain of ligase-like"/>
    <property type="match status" value="1"/>
</dbReference>
<dbReference type="InterPro" id="IPR000873">
    <property type="entry name" value="AMP-dep_synth/lig_dom"/>
</dbReference>
<reference evidence="8" key="1">
    <citation type="journal article" date="2019" name="Int. J. Syst. Evol. Microbiol.">
        <title>The Global Catalogue of Microorganisms (GCM) 10K type strain sequencing project: providing services to taxonomists for standard genome sequencing and annotation.</title>
        <authorList>
            <consortium name="The Broad Institute Genomics Platform"/>
            <consortium name="The Broad Institute Genome Sequencing Center for Infectious Disease"/>
            <person name="Wu L."/>
            <person name="Ma J."/>
        </authorList>
    </citation>
    <scope>NUCLEOTIDE SEQUENCE [LARGE SCALE GENOMIC DNA]</scope>
    <source>
        <strain evidence="8">JCM 18055</strain>
    </source>
</reference>
<comment type="similarity">
    <text evidence="1">Belongs to the ATP-dependent AMP-binding enzyme family.</text>
</comment>
<evidence type="ECO:0000259" key="6">
    <source>
        <dbReference type="Pfam" id="PF13193"/>
    </source>
</evidence>
<evidence type="ECO:0000256" key="1">
    <source>
        <dbReference type="ARBA" id="ARBA00006432"/>
    </source>
</evidence>
<feature type="domain" description="AMP-dependent synthetase/ligase" evidence="5">
    <location>
        <begin position="34"/>
        <end position="395"/>
    </location>
</feature>
<evidence type="ECO:0000313" key="7">
    <source>
        <dbReference type="EMBL" id="GAA4686932.1"/>
    </source>
</evidence>
<keyword evidence="2 7" id="KW-0436">Ligase</keyword>
<keyword evidence="3" id="KW-0276">Fatty acid metabolism</keyword>
<evidence type="ECO:0000256" key="3">
    <source>
        <dbReference type="ARBA" id="ARBA00022832"/>
    </source>
</evidence>